<dbReference type="InterPro" id="IPR029071">
    <property type="entry name" value="Ubiquitin-like_domsf"/>
</dbReference>
<evidence type="ECO:0000259" key="14">
    <source>
        <dbReference type="PROSITE" id="PS51039"/>
    </source>
</evidence>
<dbReference type="SUPFAM" id="SSF56645">
    <property type="entry name" value="Acyl-CoA dehydrogenase NM domain-like"/>
    <property type="match status" value="1"/>
</dbReference>
<dbReference type="SMART" id="SM01117">
    <property type="entry name" value="Cyt-b5"/>
    <property type="match status" value="1"/>
</dbReference>
<dbReference type="PROSITE" id="PS00191">
    <property type="entry name" value="CYTOCHROME_B5_1"/>
    <property type="match status" value="1"/>
</dbReference>
<dbReference type="SUPFAM" id="SSF55856">
    <property type="entry name" value="Cytochrome b5-like heme/steroid binding domain"/>
    <property type="match status" value="1"/>
</dbReference>
<keyword evidence="3" id="KW-0349">Heme</keyword>
<dbReference type="SUPFAM" id="SSF118310">
    <property type="entry name" value="AN1-like Zinc finger"/>
    <property type="match status" value="1"/>
</dbReference>
<evidence type="ECO:0000256" key="10">
    <source>
        <dbReference type="ARBA" id="ARBA00023004"/>
    </source>
</evidence>
<dbReference type="PROSITE" id="PS00072">
    <property type="entry name" value="ACYL_COA_DH_1"/>
    <property type="match status" value="1"/>
</dbReference>
<evidence type="ECO:0000313" key="16">
    <source>
        <dbReference type="Proteomes" id="UP000799771"/>
    </source>
</evidence>
<dbReference type="EMBL" id="ML977505">
    <property type="protein sequence ID" value="KAF2130136.1"/>
    <property type="molecule type" value="Genomic_DNA"/>
</dbReference>
<dbReference type="PROSITE" id="PS50255">
    <property type="entry name" value="CYTOCHROME_B5_2"/>
    <property type="match status" value="1"/>
</dbReference>
<feature type="domain" description="AN1-type" evidence="14">
    <location>
        <begin position="645"/>
        <end position="694"/>
    </location>
</feature>
<dbReference type="Pfam" id="PF00441">
    <property type="entry name" value="Acyl-CoA_dh_1"/>
    <property type="match status" value="1"/>
</dbReference>
<dbReference type="Gene3D" id="1.10.540.10">
    <property type="entry name" value="Acyl-CoA dehydrogenase/oxidase, N-terminal domain"/>
    <property type="match status" value="1"/>
</dbReference>
<keyword evidence="7" id="KW-0274">FAD</keyword>
<dbReference type="Pfam" id="PF01428">
    <property type="entry name" value="zf-AN1"/>
    <property type="match status" value="1"/>
</dbReference>
<evidence type="ECO:0000256" key="5">
    <source>
        <dbReference type="ARBA" id="ARBA00022723"/>
    </source>
</evidence>
<dbReference type="InterPro" id="IPR018506">
    <property type="entry name" value="Cyt_B5_heme-BS"/>
</dbReference>
<dbReference type="GO" id="GO:0033539">
    <property type="term" value="P:fatty acid beta-oxidation using acyl-CoA dehydrogenase"/>
    <property type="evidence" value="ECO:0007669"/>
    <property type="project" value="TreeGrafter"/>
</dbReference>
<evidence type="ECO:0000256" key="2">
    <source>
        <dbReference type="ARBA" id="ARBA00009347"/>
    </source>
</evidence>
<organism evidence="15 16">
    <name type="scientific">Dothidotthia symphoricarpi CBS 119687</name>
    <dbReference type="NCBI Taxonomy" id="1392245"/>
    <lineage>
        <taxon>Eukaryota</taxon>
        <taxon>Fungi</taxon>
        <taxon>Dikarya</taxon>
        <taxon>Ascomycota</taxon>
        <taxon>Pezizomycotina</taxon>
        <taxon>Dothideomycetes</taxon>
        <taxon>Pleosporomycetidae</taxon>
        <taxon>Pleosporales</taxon>
        <taxon>Dothidotthiaceae</taxon>
        <taxon>Dothidotthia</taxon>
    </lineage>
</organism>
<dbReference type="InterPro" id="IPR009100">
    <property type="entry name" value="AcylCoA_DH/oxidase_NM_dom_sf"/>
</dbReference>
<dbReference type="Pfam" id="PF00240">
    <property type="entry name" value="ubiquitin"/>
    <property type="match status" value="1"/>
</dbReference>
<dbReference type="InterPro" id="IPR036400">
    <property type="entry name" value="Cyt_B5-like_heme/steroid_sf"/>
</dbReference>
<dbReference type="Pfam" id="PF02770">
    <property type="entry name" value="Acyl-CoA_dh_M"/>
    <property type="match status" value="1"/>
</dbReference>
<sequence>MATTETHTRDAVAKHNSIDDLWCIIDHSVYDLTDFVDAHPGGSVVLEQFAGTDATTAFYNLHRQEVLTKYSSLCIGTIDGETPEVIVPQIGDLSPVPYAEPLWLRPQFKSPYYTASHRALQRKIREFVDEHLGPEGRALEKSGEYISQGMIDRMAANHMLAMRLGPGKHLHGKNLLGVMQGEEFDYLHDLVFAQEGARVNARGFQDGNMSGMVISLTAVLQWMPEGDLKDRIAREVLSGQKKICLAITEAFAGSDVAGLKTTAEKTEDGKHYVIRGTKKWITNGMFCDYFVTGCKTEKGFSVIVVPRDETVETKQIKTSYSTTAATAFVEFNNTVVPVDHLLGREDNGFTVIMSNFNHERFMMVCAVARNMRTVTEECMKWCNQRIVFGKKLIDQPVIRAKLARMLGLVESTQAWLESTAYQMNHMSYADQAKHLGGPIGLLKAHATRAAQEIASEGVNIFGGRGLTQSGMGKVIEEFHRTYKFDAILGGTEEILGDMGVRQAFRGFPKIHLAPPPSVIANHSLITTHYNTTPHSLNNATTTAIMRRSSSISSISSSSSDSEDTMQIFVKNVSGTSTIPLSIPPNTSISTLRTLLALRTNLAEPSDLRLVHAGKHLTSPSTTLADYAIAPNSTLHMALPLRGGMPPKKIRCSFKQCKDAAQRIVGDCGFCDGHYCGKHRLLEDHKCEGLEDCKKESHERNAERLNSERTVAIKGV</sequence>
<dbReference type="GO" id="GO:0020037">
    <property type="term" value="F:heme binding"/>
    <property type="evidence" value="ECO:0007669"/>
    <property type="project" value="InterPro"/>
</dbReference>
<dbReference type="InterPro" id="IPR037069">
    <property type="entry name" value="AcylCoA_DH/ox_N_sf"/>
</dbReference>
<dbReference type="Pfam" id="PF00173">
    <property type="entry name" value="Cyt-b5"/>
    <property type="match status" value="1"/>
</dbReference>
<reference evidence="15" key="1">
    <citation type="journal article" date="2020" name="Stud. Mycol.">
        <title>101 Dothideomycetes genomes: a test case for predicting lifestyles and emergence of pathogens.</title>
        <authorList>
            <person name="Haridas S."/>
            <person name="Albert R."/>
            <person name="Binder M."/>
            <person name="Bloem J."/>
            <person name="Labutti K."/>
            <person name="Salamov A."/>
            <person name="Andreopoulos B."/>
            <person name="Baker S."/>
            <person name="Barry K."/>
            <person name="Bills G."/>
            <person name="Bluhm B."/>
            <person name="Cannon C."/>
            <person name="Castanera R."/>
            <person name="Culley D."/>
            <person name="Daum C."/>
            <person name="Ezra D."/>
            <person name="Gonzalez J."/>
            <person name="Henrissat B."/>
            <person name="Kuo A."/>
            <person name="Liang C."/>
            <person name="Lipzen A."/>
            <person name="Lutzoni F."/>
            <person name="Magnuson J."/>
            <person name="Mondo S."/>
            <person name="Nolan M."/>
            <person name="Ohm R."/>
            <person name="Pangilinan J."/>
            <person name="Park H.-J."/>
            <person name="Ramirez L."/>
            <person name="Alfaro M."/>
            <person name="Sun H."/>
            <person name="Tritt A."/>
            <person name="Yoshinaga Y."/>
            <person name="Zwiers L.-H."/>
            <person name="Turgeon B."/>
            <person name="Goodwin S."/>
            <person name="Spatafora J."/>
            <person name="Crous P."/>
            <person name="Grigoriev I."/>
        </authorList>
    </citation>
    <scope>NUCLEOTIDE SEQUENCE</scope>
    <source>
        <strain evidence="15">CBS 119687</strain>
    </source>
</reference>
<dbReference type="PANTHER" id="PTHR48083">
    <property type="entry name" value="MEDIUM-CHAIN SPECIFIC ACYL-COA DEHYDROGENASE, MITOCHONDRIAL-RELATED"/>
    <property type="match status" value="1"/>
</dbReference>
<dbReference type="SUPFAM" id="SSF54236">
    <property type="entry name" value="Ubiquitin-like"/>
    <property type="match status" value="1"/>
</dbReference>
<dbReference type="Gene3D" id="4.10.1110.10">
    <property type="entry name" value="AN1-like Zinc finger"/>
    <property type="match status" value="1"/>
</dbReference>
<protein>
    <submittedName>
        <fullName evidence="15">Acyl-CoA dehydrogenase NM domain-like protein</fullName>
    </submittedName>
</protein>
<evidence type="ECO:0000259" key="13">
    <source>
        <dbReference type="PROSITE" id="PS50255"/>
    </source>
</evidence>
<comment type="cofactor">
    <cofactor evidence="1">
        <name>FAD</name>
        <dbReference type="ChEBI" id="CHEBI:57692"/>
    </cofactor>
</comment>
<evidence type="ECO:0000256" key="6">
    <source>
        <dbReference type="ARBA" id="ARBA00022771"/>
    </source>
</evidence>
<dbReference type="InterPro" id="IPR046373">
    <property type="entry name" value="Acyl-CoA_Oxase/DH_mid-dom_sf"/>
</dbReference>
<keyword evidence="10" id="KW-0408">Iron</keyword>
<dbReference type="SMART" id="SM00154">
    <property type="entry name" value="ZnF_AN1"/>
    <property type="match status" value="1"/>
</dbReference>
<dbReference type="SMART" id="SM00213">
    <property type="entry name" value="UBQ"/>
    <property type="match status" value="1"/>
</dbReference>
<dbReference type="PROSITE" id="PS50053">
    <property type="entry name" value="UBIQUITIN_2"/>
    <property type="match status" value="1"/>
</dbReference>
<dbReference type="InterPro" id="IPR035896">
    <property type="entry name" value="AN1-like_Znf"/>
</dbReference>
<dbReference type="InterPro" id="IPR009075">
    <property type="entry name" value="AcylCo_DH/oxidase_C"/>
</dbReference>
<evidence type="ECO:0000259" key="12">
    <source>
        <dbReference type="PROSITE" id="PS50053"/>
    </source>
</evidence>
<dbReference type="InterPro" id="IPR001199">
    <property type="entry name" value="Cyt_B5-like_heme/steroid-bd"/>
</dbReference>
<name>A0A6A6AF04_9PLEO</name>
<dbReference type="Gene3D" id="2.40.110.10">
    <property type="entry name" value="Butyryl-CoA Dehydrogenase, subunit A, domain 2"/>
    <property type="match status" value="1"/>
</dbReference>
<dbReference type="GeneID" id="54410855"/>
<dbReference type="GO" id="GO:0005737">
    <property type="term" value="C:cytoplasm"/>
    <property type="evidence" value="ECO:0007669"/>
    <property type="project" value="TreeGrafter"/>
</dbReference>
<gene>
    <name evidence="15" type="ORF">P153DRAFT_385373</name>
</gene>
<dbReference type="Gene3D" id="3.10.120.10">
    <property type="entry name" value="Cytochrome b5-like heme/steroid binding domain"/>
    <property type="match status" value="1"/>
</dbReference>
<evidence type="ECO:0000256" key="8">
    <source>
        <dbReference type="ARBA" id="ARBA00022833"/>
    </source>
</evidence>
<keyword evidence="16" id="KW-1185">Reference proteome</keyword>
<proteinExistence type="inferred from homology"/>
<dbReference type="InterPro" id="IPR000058">
    <property type="entry name" value="Znf_AN1"/>
</dbReference>
<dbReference type="InterPro" id="IPR036250">
    <property type="entry name" value="AcylCo_DH-like_C"/>
</dbReference>
<accession>A0A6A6AF04</accession>
<keyword evidence="5" id="KW-0479">Metal-binding</keyword>
<dbReference type="GO" id="GO:0003995">
    <property type="term" value="F:acyl-CoA dehydrogenase activity"/>
    <property type="evidence" value="ECO:0007669"/>
    <property type="project" value="InterPro"/>
</dbReference>
<dbReference type="GO" id="GO:0050660">
    <property type="term" value="F:flavin adenine dinucleotide binding"/>
    <property type="evidence" value="ECO:0007669"/>
    <property type="project" value="InterPro"/>
</dbReference>
<evidence type="ECO:0000256" key="11">
    <source>
        <dbReference type="PROSITE-ProRule" id="PRU00449"/>
    </source>
</evidence>
<evidence type="ECO:0000256" key="1">
    <source>
        <dbReference type="ARBA" id="ARBA00001974"/>
    </source>
</evidence>
<evidence type="ECO:0000256" key="3">
    <source>
        <dbReference type="ARBA" id="ARBA00022617"/>
    </source>
</evidence>
<feature type="domain" description="Ubiquitin-like" evidence="12">
    <location>
        <begin position="565"/>
        <end position="643"/>
    </location>
</feature>
<dbReference type="SUPFAM" id="SSF47203">
    <property type="entry name" value="Acyl-CoA dehydrogenase C-terminal domain-like"/>
    <property type="match status" value="1"/>
</dbReference>
<comment type="similarity">
    <text evidence="2">Belongs to the acyl-CoA dehydrogenase family.</text>
</comment>
<dbReference type="InterPro" id="IPR006091">
    <property type="entry name" value="Acyl-CoA_Oxase/DH_mid-dom"/>
</dbReference>
<dbReference type="InterPro" id="IPR000626">
    <property type="entry name" value="Ubiquitin-like_dom"/>
</dbReference>
<keyword evidence="6 11" id="KW-0863">Zinc-finger</keyword>
<evidence type="ECO:0000313" key="15">
    <source>
        <dbReference type="EMBL" id="KAF2130136.1"/>
    </source>
</evidence>
<dbReference type="AlphaFoldDB" id="A0A6A6AF04"/>
<dbReference type="Proteomes" id="UP000799771">
    <property type="component" value="Unassembled WGS sequence"/>
</dbReference>
<dbReference type="PROSITE" id="PS51039">
    <property type="entry name" value="ZF_AN1"/>
    <property type="match status" value="1"/>
</dbReference>
<evidence type="ECO:0000256" key="9">
    <source>
        <dbReference type="ARBA" id="ARBA00023002"/>
    </source>
</evidence>
<dbReference type="RefSeq" id="XP_033524523.1">
    <property type="nucleotide sequence ID" value="XM_033670423.1"/>
</dbReference>
<keyword evidence="8" id="KW-0862">Zinc</keyword>
<dbReference type="Gene3D" id="3.10.20.90">
    <property type="entry name" value="Phosphatidylinositol 3-kinase Catalytic Subunit, Chain A, domain 1"/>
    <property type="match status" value="1"/>
</dbReference>
<keyword evidence="4" id="KW-0285">Flavoprotein</keyword>
<dbReference type="PANTHER" id="PTHR48083:SF28">
    <property type="entry name" value="ACYL-COA DEHYDROGENASE FAMILY PROTEIN (AFU_ORTHOLOGUE AFUA_6G10880)-RELATED"/>
    <property type="match status" value="1"/>
</dbReference>
<evidence type="ECO:0000256" key="7">
    <source>
        <dbReference type="ARBA" id="ARBA00022827"/>
    </source>
</evidence>
<dbReference type="GO" id="GO:0008270">
    <property type="term" value="F:zinc ion binding"/>
    <property type="evidence" value="ECO:0007669"/>
    <property type="project" value="UniProtKB-KW"/>
</dbReference>
<dbReference type="InterPro" id="IPR050741">
    <property type="entry name" value="Acyl-CoA_dehydrogenase"/>
</dbReference>
<dbReference type="Gene3D" id="1.20.140.10">
    <property type="entry name" value="Butyryl-CoA Dehydrogenase, subunit A, domain 3"/>
    <property type="match status" value="1"/>
</dbReference>
<dbReference type="InterPro" id="IPR006089">
    <property type="entry name" value="Acyl-CoA_DH_CS"/>
</dbReference>
<evidence type="ECO:0000256" key="4">
    <source>
        <dbReference type="ARBA" id="ARBA00022630"/>
    </source>
</evidence>
<feature type="domain" description="Cytochrome b5 heme-binding" evidence="13">
    <location>
        <begin position="4"/>
        <end position="79"/>
    </location>
</feature>
<keyword evidence="9" id="KW-0560">Oxidoreductase</keyword>
<dbReference type="CDD" id="cd00567">
    <property type="entry name" value="ACAD"/>
    <property type="match status" value="1"/>
</dbReference>
<dbReference type="OrthoDB" id="2588832at2759"/>